<gene>
    <name evidence="1" type="ORF">C7B64_08130</name>
</gene>
<name>A0A2T1C5H6_9CYAN</name>
<evidence type="ECO:0008006" key="3">
    <source>
        <dbReference type="Google" id="ProtNLM"/>
    </source>
</evidence>
<proteinExistence type="predicted"/>
<reference evidence="1 2" key="2">
    <citation type="submission" date="2018-03" db="EMBL/GenBank/DDBJ databases">
        <title>The ancient ancestry and fast evolution of plastids.</title>
        <authorList>
            <person name="Moore K.R."/>
            <person name="Magnabosco C."/>
            <person name="Momper L."/>
            <person name="Gold D.A."/>
            <person name="Bosak T."/>
            <person name="Fournier G.P."/>
        </authorList>
    </citation>
    <scope>NUCLEOTIDE SEQUENCE [LARGE SCALE GENOMIC DNA]</scope>
    <source>
        <strain evidence="1 2">CCAP 1448/3</strain>
    </source>
</reference>
<sequence length="487" mass="54912">MNQPYYLPTLGSNHKAKQVAAKAQKFVPAYRDFLQSQGIAIGNNWDKLPLTDKKSYLMAYKYPELLGNDSDQILAFFRSSGSSGNPFYWSYLKSSSRFSVLGIRIFLERAFAIHQKKTLAVVALGLGSWLAGDYFSALLKSLAMRSRYPFSVATPGNALADAIQLIEVTESLFEQIVILIVPSAIAHLHLKANQLGKNLPLEKLRYIVLGESFPESLRSYHQNKAHISENQPFMFSMYGSTDTGGLGVESLPTVCLRKLFSNNQALAAEIGIEQPIPAFFHSIARDAFLETIDGHLCITRWQGIPLVRYQIYDKVNFYHWKKLKATILSSPNLQPEDGPLVKIITSASNWLPNLIAVTGRTDNCLVFGGTNLTEYMLDAVITSTDLRSLLTGLYQAKIIYEADKQFLYLDLETHLNIEINSELEDLVYDSLVQSLSEIEPLFASDYQNLYIHWDKEPSQRVLRLNFIPYPALSQATENQIKQRGIIY</sequence>
<dbReference type="Proteomes" id="UP000238762">
    <property type="component" value="Unassembled WGS sequence"/>
</dbReference>
<protein>
    <recommendedName>
        <fullName evidence="3">GH3 auxin-responsive promoter</fullName>
    </recommendedName>
</protein>
<dbReference type="InterPro" id="IPR042099">
    <property type="entry name" value="ANL_N_sf"/>
</dbReference>
<organism evidence="1 2">
    <name type="scientific">Merismopedia glauca CCAP 1448/3</name>
    <dbReference type="NCBI Taxonomy" id="1296344"/>
    <lineage>
        <taxon>Bacteria</taxon>
        <taxon>Bacillati</taxon>
        <taxon>Cyanobacteriota</taxon>
        <taxon>Cyanophyceae</taxon>
        <taxon>Synechococcales</taxon>
        <taxon>Merismopediaceae</taxon>
        <taxon>Merismopedia</taxon>
    </lineage>
</organism>
<dbReference type="RefSeq" id="WP_106288141.1">
    <property type="nucleotide sequence ID" value="NZ_CAWNTC010000252.1"/>
</dbReference>
<accession>A0A2T1C5H6</accession>
<evidence type="ECO:0000313" key="2">
    <source>
        <dbReference type="Proteomes" id="UP000238762"/>
    </source>
</evidence>
<dbReference type="OrthoDB" id="568480at2"/>
<dbReference type="PANTHER" id="PTHR43845">
    <property type="entry name" value="BLR5969 PROTEIN"/>
    <property type="match status" value="1"/>
</dbReference>
<dbReference type="EMBL" id="PVWJ01000030">
    <property type="protein sequence ID" value="PSB03520.1"/>
    <property type="molecule type" value="Genomic_DNA"/>
</dbReference>
<dbReference type="Gene3D" id="3.40.50.12780">
    <property type="entry name" value="N-terminal domain of ligase-like"/>
    <property type="match status" value="1"/>
</dbReference>
<keyword evidence="2" id="KW-1185">Reference proteome</keyword>
<reference evidence="1 2" key="1">
    <citation type="submission" date="2018-02" db="EMBL/GenBank/DDBJ databases">
        <authorList>
            <person name="Cohen D.B."/>
            <person name="Kent A.D."/>
        </authorList>
    </citation>
    <scope>NUCLEOTIDE SEQUENCE [LARGE SCALE GENOMIC DNA]</scope>
    <source>
        <strain evidence="1 2">CCAP 1448/3</strain>
    </source>
</reference>
<dbReference type="PANTHER" id="PTHR43845:SF1">
    <property type="entry name" value="BLR5969 PROTEIN"/>
    <property type="match status" value="1"/>
</dbReference>
<dbReference type="AlphaFoldDB" id="A0A2T1C5H6"/>
<comment type="caution">
    <text evidence="1">The sequence shown here is derived from an EMBL/GenBank/DDBJ whole genome shotgun (WGS) entry which is preliminary data.</text>
</comment>
<evidence type="ECO:0000313" key="1">
    <source>
        <dbReference type="EMBL" id="PSB03520.1"/>
    </source>
</evidence>